<dbReference type="EMBL" id="VSRR010029718">
    <property type="protein sequence ID" value="MPC69612.1"/>
    <property type="molecule type" value="Genomic_DNA"/>
</dbReference>
<evidence type="ECO:0000313" key="1">
    <source>
        <dbReference type="EMBL" id="MPC69612.1"/>
    </source>
</evidence>
<comment type="caution">
    <text evidence="1">The sequence shown here is derived from an EMBL/GenBank/DDBJ whole genome shotgun (WGS) entry which is preliminary data.</text>
</comment>
<dbReference type="AlphaFoldDB" id="A0A5B7HES2"/>
<gene>
    <name evidence="1" type="ORF">E2C01_063841</name>
</gene>
<proteinExistence type="predicted"/>
<sequence length="129" mass="14164">MKPSMVCRSPLYTVQCLYISKGALHGSVPCHHMDNEAHHPGWWHHQALPGHCRGGLHREGCLQGEVVAQQEPDKKGFGSICWHIDKGYIVKSASLYMCGCMFPSKHRCICGVKESLPAHTIGIGGEMAS</sequence>
<keyword evidence="2" id="KW-1185">Reference proteome</keyword>
<protein>
    <submittedName>
        <fullName evidence="1">Uncharacterized protein</fullName>
    </submittedName>
</protein>
<accession>A0A5B7HES2</accession>
<name>A0A5B7HES2_PORTR</name>
<reference evidence="1 2" key="1">
    <citation type="submission" date="2019-05" db="EMBL/GenBank/DDBJ databases">
        <title>Another draft genome of Portunus trituberculatus and its Hox gene families provides insights of decapod evolution.</title>
        <authorList>
            <person name="Jeong J.-H."/>
            <person name="Song I."/>
            <person name="Kim S."/>
            <person name="Choi T."/>
            <person name="Kim D."/>
            <person name="Ryu S."/>
            <person name="Kim W."/>
        </authorList>
    </citation>
    <scope>NUCLEOTIDE SEQUENCE [LARGE SCALE GENOMIC DNA]</scope>
    <source>
        <tissue evidence="1">Muscle</tissue>
    </source>
</reference>
<dbReference type="Proteomes" id="UP000324222">
    <property type="component" value="Unassembled WGS sequence"/>
</dbReference>
<organism evidence="1 2">
    <name type="scientific">Portunus trituberculatus</name>
    <name type="common">Swimming crab</name>
    <name type="synonym">Neptunus trituberculatus</name>
    <dbReference type="NCBI Taxonomy" id="210409"/>
    <lineage>
        <taxon>Eukaryota</taxon>
        <taxon>Metazoa</taxon>
        <taxon>Ecdysozoa</taxon>
        <taxon>Arthropoda</taxon>
        <taxon>Crustacea</taxon>
        <taxon>Multicrustacea</taxon>
        <taxon>Malacostraca</taxon>
        <taxon>Eumalacostraca</taxon>
        <taxon>Eucarida</taxon>
        <taxon>Decapoda</taxon>
        <taxon>Pleocyemata</taxon>
        <taxon>Brachyura</taxon>
        <taxon>Eubrachyura</taxon>
        <taxon>Portunoidea</taxon>
        <taxon>Portunidae</taxon>
        <taxon>Portuninae</taxon>
        <taxon>Portunus</taxon>
    </lineage>
</organism>
<evidence type="ECO:0000313" key="2">
    <source>
        <dbReference type="Proteomes" id="UP000324222"/>
    </source>
</evidence>